<evidence type="ECO:0000256" key="1">
    <source>
        <dbReference type="ARBA" id="ARBA00001947"/>
    </source>
</evidence>
<evidence type="ECO:0000256" key="5">
    <source>
        <dbReference type="ARBA" id="ARBA00022692"/>
    </source>
</evidence>
<dbReference type="PANTHER" id="PTHR31412">
    <property type="entry name" value="ZINC METALLOPROTEASE EGY1"/>
    <property type="match status" value="1"/>
</dbReference>
<accession>A0A3M9MSG7</accession>
<reference evidence="12 13" key="1">
    <citation type="submission" date="2018-11" db="EMBL/GenBank/DDBJ databases">
        <title>Rufibacter latericius sp. nov., isolated from water in Baiyang Lake.</title>
        <authorList>
            <person name="Yang Y."/>
        </authorList>
    </citation>
    <scope>NUCLEOTIDE SEQUENCE [LARGE SCALE GENOMIC DNA]</scope>
    <source>
        <strain evidence="12 13">MCC P1</strain>
    </source>
</reference>
<sequence length="344" mass="39238">MYLYGPEGFTWQLTISLPEVVGGLAFSLAFLGFLSVHEFGHYLTARFYKVRVTLPYYIPVWLGVTFGIGTMGAFIKIKDRIFSRKEFFDIGIAGPLAGFVVAVGLLVYGFTHLPPLEYLYQIHRHYRLWGESYALYAYGRPDDLALGPNLLFWFFERWLADPALLPSRYEMTHYPFLFAGFLSLFFTALNLLPIGQLDGGHILYGMVGYERFNKWSPVLFTVFIFYAGLGLLPLEVNWEEDWWLWAGYGMYLFIVFRPMFPEIRRGILVAAGVLCAQITLQLIWPEAQGYNGWLIFGLVLSRALGIFHPPSPNEAPLGRGRKILGYVALLVFLLSFSPAPFVID</sequence>
<comment type="subcellular location">
    <subcellularLocation>
        <location evidence="2">Membrane</location>
        <topology evidence="2">Multi-pass membrane protein</topology>
    </subcellularLocation>
</comment>
<name>A0A3M9MSG7_9BACT</name>
<keyword evidence="8 10" id="KW-1133">Transmembrane helix</keyword>
<feature type="transmembrane region" description="Helical" evidence="10">
    <location>
        <begin position="12"/>
        <end position="36"/>
    </location>
</feature>
<comment type="cofactor">
    <cofactor evidence="1">
        <name>Zn(2+)</name>
        <dbReference type="ChEBI" id="CHEBI:29105"/>
    </cofactor>
</comment>
<comment type="similarity">
    <text evidence="3">Belongs to the peptidase M50B family.</text>
</comment>
<dbReference type="InterPro" id="IPR044838">
    <property type="entry name" value="EGY1-like"/>
</dbReference>
<evidence type="ECO:0000256" key="10">
    <source>
        <dbReference type="SAM" id="Phobius"/>
    </source>
</evidence>
<evidence type="ECO:0000256" key="2">
    <source>
        <dbReference type="ARBA" id="ARBA00004141"/>
    </source>
</evidence>
<keyword evidence="7" id="KW-0809">Transit peptide</keyword>
<proteinExistence type="inferred from homology"/>
<feature type="transmembrane region" description="Helical" evidence="10">
    <location>
        <begin position="290"/>
        <end position="311"/>
    </location>
</feature>
<dbReference type="EMBL" id="RJJE01000017">
    <property type="protein sequence ID" value="RNI28456.1"/>
    <property type="molecule type" value="Genomic_DNA"/>
</dbReference>
<keyword evidence="4 12" id="KW-0645">Protease</keyword>
<gene>
    <name evidence="12" type="ORF">EFA69_18865</name>
</gene>
<dbReference type="GO" id="GO:0008233">
    <property type="term" value="F:peptidase activity"/>
    <property type="evidence" value="ECO:0007669"/>
    <property type="project" value="UniProtKB-KW"/>
</dbReference>
<dbReference type="Proteomes" id="UP000271010">
    <property type="component" value="Unassembled WGS sequence"/>
</dbReference>
<dbReference type="GO" id="GO:0006508">
    <property type="term" value="P:proteolysis"/>
    <property type="evidence" value="ECO:0007669"/>
    <property type="project" value="UniProtKB-KW"/>
</dbReference>
<evidence type="ECO:0000313" key="13">
    <source>
        <dbReference type="Proteomes" id="UP000271010"/>
    </source>
</evidence>
<feature type="domain" description="Peptidase M50" evidence="11">
    <location>
        <begin position="173"/>
        <end position="208"/>
    </location>
</feature>
<comment type="caution">
    <text evidence="12">The sequence shown here is derived from an EMBL/GenBank/DDBJ whole genome shotgun (WGS) entry which is preliminary data.</text>
</comment>
<feature type="domain" description="Peptidase M50" evidence="11">
    <location>
        <begin position="25"/>
        <end position="111"/>
    </location>
</feature>
<feature type="transmembrane region" description="Helical" evidence="10">
    <location>
        <begin position="87"/>
        <end position="110"/>
    </location>
</feature>
<feature type="transmembrane region" description="Helical" evidence="10">
    <location>
        <begin position="56"/>
        <end position="75"/>
    </location>
</feature>
<keyword evidence="9 10" id="KW-0472">Membrane</keyword>
<protein>
    <submittedName>
        <fullName evidence="12">Site-2 protease family protein</fullName>
    </submittedName>
</protein>
<evidence type="ECO:0000313" key="12">
    <source>
        <dbReference type="EMBL" id="RNI28456.1"/>
    </source>
</evidence>
<keyword evidence="5 10" id="KW-0812">Transmembrane</keyword>
<feature type="transmembrane region" description="Helical" evidence="10">
    <location>
        <begin position="215"/>
        <end position="236"/>
    </location>
</feature>
<feature type="transmembrane region" description="Helical" evidence="10">
    <location>
        <begin position="323"/>
        <end position="343"/>
    </location>
</feature>
<dbReference type="InterPro" id="IPR008915">
    <property type="entry name" value="Peptidase_M50"/>
</dbReference>
<dbReference type="Pfam" id="PF02163">
    <property type="entry name" value="Peptidase_M50"/>
    <property type="match status" value="2"/>
</dbReference>
<feature type="transmembrane region" description="Helical" evidence="10">
    <location>
        <begin position="242"/>
        <end position="260"/>
    </location>
</feature>
<evidence type="ECO:0000256" key="8">
    <source>
        <dbReference type="ARBA" id="ARBA00022989"/>
    </source>
</evidence>
<dbReference type="AlphaFoldDB" id="A0A3M9MSG7"/>
<organism evidence="12 13">
    <name type="scientific">Rufibacter immobilis</name>
    <dbReference type="NCBI Taxonomy" id="1348778"/>
    <lineage>
        <taxon>Bacteria</taxon>
        <taxon>Pseudomonadati</taxon>
        <taxon>Bacteroidota</taxon>
        <taxon>Cytophagia</taxon>
        <taxon>Cytophagales</taxon>
        <taxon>Hymenobacteraceae</taxon>
        <taxon>Rufibacter</taxon>
    </lineage>
</organism>
<evidence type="ECO:0000256" key="3">
    <source>
        <dbReference type="ARBA" id="ARBA00007931"/>
    </source>
</evidence>
<evidence type="ECO:0000256" key="6">
    <source>
        <dbReference type="ARBA" id="ARBA00022801"/>
    </source>
</evidence>
<evidence type="ECO:0000256" key="9">
    <source>
        <dbReference type="ARBA" id="ARBA00023136"/>
    </source>
</evidence>
<dbReference type="PANTHER" id="PTHR31412:SF0">
    <property type="entry name" value="ZINC METALLOPROTEASE EGY1, CHLOROPLASTIC-RELATED"/>
    <property type="match status" value="1"/>
</dbReference>
<evidence type="ECO:0000256" key="4">
    <source>
        <dbReference type="ARBA" id="ARBA00022670"/>
    </source>
</evidence>
<feature type="transmembrane region" description="Helical" evidence="10">
    <location>
        <begin position="174"/>
        <end position="194"/>
    </location>
</feature>
<keyword evidence="6" id="KW-0378">Hydrolase</keyword>
<evidence type="ECO:0000259" key="11">
    <source>
        <dbReference type="Pfam" id="PF02163"/>
    </source>
</evidence>
<dbReference type="OrthoDB" id="921763at2"/>
<keyword evidence="13" id="KW-1185">Reference proteome</keyword>
<evidence type="ECO:0000256" key="7">
    <source>
        <dbReference type="ARBA" id="ARBA00022946"/>
    </source>
</evidence>
<dbReference type="CDD" id="cd06160">
    <property type="entry name" value="S2P-M50_like_2"/>
    <property type="match status" value="1"/>
</dbReference>
<feature type="transmembrane region" description="Helical" evidence="10">
    <location>
        <begin position="267"/>
        <end position="284"/>
    </location>
</feature>
<dbReference type="GO" id="GO:0016020">
    <property type="term" value="C:membrane"/>
    <property type="evidence" value="ECO:0007669"/>
    <property type="project" value="UniProtKB-SubCell"/>
</dbReference>